<dbReference type="InParanoid" id="A0A0C2ZUD6"/>
<dbReference type="STRING" id="1036808.A0A0C2ZUD6"/>
<reference evidence="1 2" key="1">
    <citation type="submission" date="2014-04" db="EMBL/GenBank/DDBJ databases">
        <authorList>
            <consortium name="DOE Joint Genome Institute"/>
            <person name="Kuo A."/>
            <person name="Kohler A."/>
            <person name="Nagy L.G."/>
            <person name="Floudas D."/>
            <person name="Copeland A."/>
            <person name="Barry K.W."/>
            <person name="Cichocki N."/>
            <person name="Veneault-Fourrey C."/>
            <person name="LaButti K."/>
            <person name="Lindquist E.A."/>
            <person name="Lipzen A."/>
            <person name="Lundell T."/>
            <person name="Morin E."/>
            <person name="Murat C."/>
            <person name="Sun H."/>
            <person name="Tunlid A."/>
            <person name="Henrissat B."/>
            <person name="Grigoriev I.V."/>
            <person name="Hibbett D.S."/>
            <person name="Martin F."/>
            <person name="Nordberg H.P."/>
            <person name="Cantor M.N."/>
            <person name="Hua S.X."/>
        </authorList>
    </citation>
    <scope>NUCLEOTIDE SEQUENCE [LARGE SCALE GENOMIC DNA]</scope>
    <source>
        <strain evidence="1 2">Foug A</strain>
    </source>
</reference>
<dbReference type="SUPFAM" id="SSF50630">
    <property type="entry name" value="Acid proteases"/>
    <property type="match status" value="1"/>
</dbReference>
<proteinExistence type="predicted"/>
<accession>A0A0C2ZUD6</accession>
<dbReference type="AlphaFoldDB" id="A0A0C2ZUD6"/>
<dbReference type="OrthoDB" id="2685257at2759"/>
<gene>
    <name evidence="1" type="ORF">SCLCIDRAFT_29834</name>
</gene>
<reference evidence="2" key="2">
    <citation type="submission" date="2015-01" db="EMBL/GenBank/DDBJ databases">
        <title>Evolutionary Origins and Diversification of the Mycorrhizal Mutualists.</title>
        <authorList>
            <consortium name="DOE Joint Genome Institute"/>
            <consortium name="Mycorrhizal Genomics Consortium"/>
            <person name="Kohler A."/>
            <person name="Kuo A."/>
            <person name="Nagy L.G."/>
            <person name="Floudas D."/>
            <person name="Copeland A."/>
            <person name="Barry K.W."/>
            <person name="Cichocki N."/>
            <person name="Veneault-Fourrey C."/>
            <person name="LaButti K."/>
            <person name="Lindquist E.A."/>
            <person name="Lipzen A."/>
            <person name="Lundell T."/>
            <person name="Morin E."/>
            <person name="Murat C."/>
            <person name="Riley R."/>
            <person name="Ohm R."/>
            <person name="Sun H."/>
            <person name="Tunlid A."/>
            <person name="Henrissat B."/>
            <person name="Grigoriev I.V."/>
            <person name="Hibbett D.S."/>
            <person name="Martin F."/>
        </authorList>
    </citation>
    <scope>NUCLEOTIDE SEQUENCE [LARGE SCALE GENOMIC DNA]</scope>
    <source>
        <strain evidence="2">Foug A</strain>
    </source>
</reference>
<dbReference type="EMBL" id="KN822122">
    <property type="protein sequence ID" value="KIM56122.1"/>
    <property type="molecule type" value="Genomic_DNA"/>
</dbReference>
<organism evidence="1 2">
    <name type="scientific">Scleroderma citrinum Foug A</name>
    <dbReference type="NCBI Taxonomy" id="1036808"/>
    <lineage>
        <taxon>Eukaryota</taxon>
        <taxon>Fungi</taxon>
        <taxon>Dikarya</taxon>
        <taxon>Basidiomycota</taxon>
        <taxon>Agaricomycotina</taxon>
        <taxon>Agaricomycetes</taxon>
        <taxon>Agaricomycetidae</taxon>
        <taxon>Boletales</taxon>
        <taxon>Sclerodermatineae</taxon>
        <taxon>Sclerodermataceae</taxon>
        <taxon>Scleroderma</taxon>
    </lineage>
</organism>
<evidence type="ECO:0000313" key="1">
    <source>
        <dbReference type="EMBL" id="KIM56122.1"/>
    </source>
</evidence>
<dbReference type="InterPro" id="IPR021109">
    <property type="entry name" value="Peptidase_aspartic_dom_sf"/>
</dbReference>
<dbReference type="Gene3D" id="2.40.70.10">
    <property type="entry name" value="Acid Proteases"/>
    <property type="match status" value="1"/>
</dbReference>
<dbReference type="Proteomes" id="UP000053989">
    <property type="component" value="Unassembled WGS sequence"/>
</dbReference>
<dbReference type="CDD" id="cd00303">
    <property type="entry name" value="retropepsin_like"/>
    <property type="match status" value="1"/>
</dbReference>
<evidence type="ECO:0000313" key="2">
    <source>
        <dbReference type="Proteomes" id="UP000053989"/>
    </source>
</evidence>
<name>A0A0C2ZUD6_9AGAM</name>
<protein>
    <submittedName>
        <fullName evidence="1">Uncharacterized protein</fullName>
    </submittedName>
</protein>
<dbReference type="HOGENOM" id="CLU_082820_0_0_1"/>
<sequence>MGVVFVGLAQERLEVTYEPLWLLNLVAQAFECSLVDDPQATVLREQIGRVRSLINCTLQVLSAPTASTHEREEDTTEDLHTVLTRTTAWINFAGHPLQDMWGALMHIGKRTEQSQICTLDLRLGRARLSMGEDHCIYLQSDRSIIPDGPYILGEYKAIRICNPVPQEDLPNGYAMHMDALAGPPGPRPLVPAKLRTCFMVHAKVNSCKALMMVDTGSMTNFVSPAFTTVAKLAAFTLESQLALQLGCVGSQLKITHGTHAPMCIGNITHNMYFDVANINWYDCILGLPFLRNN</sequence>
<keyword evidence="2" id="KW-1185">Reference proteome</keyword>